<accession>A0A7J7L2X9</accession>
<protein>
    <submittedName>
        <fullName evidence="1">Uncharacterized protein</fullName>
    </submittedName>
</protein>
<keyword evidence="2" id="KW-1185">Reference proteome</keyword>
<reference evidence="1 2" key="1">
    <citation type="journal article" date="2020" name="IScience">
        <title>Genome Sequencing of the Endangered Kingdonia uniflora (Circaeasteraceae, Ranunculales) Reveals Potential Mechanisms of Evolutionary Specialization.</title>
        <authorList>
            <person name="Sun Y."/>
            <person name="Deng T."/>
            <person name="Zhang A."/>
            <person name="Moore M.J."/>
            <person name="Landis J.B."/>
            <person name="Lin N."/>
            <person name="Zhang H."/>
            <person name="Zhang X."/>
            <person name="Huang J."/>
            <person name="Zhang X."/>
            <person name="Sun H."/>
            <person name="Wang H."/>
        </authorList>
    </citation>
    <scope>NUCLEOTIDE SEQUENCE [LARGE SCALE GENOMIC DNA]</scope>
    <source>
        <strain evidence="1">TB1705</strain>
        <tissue evidence="1">Leaf</tissue>
    </source>
</reference>
<feature type="non-terminal residue" evidence="1">
    <location>
        <position position="56"/>
    </location>
</feature>
<organism evidence="1 2">
    <name type="scientific">Kingdonia uniflora</name>
    <dbReference type="NCBI Taxonomy" id="39325"/>
    <lineage>
        <taxon>Eukaryota</taxon>
        <taxon>Viridiplantae</taxon>
        <taxon>Streptophyta</taxon>
        <taxon>Embryophyta</taxon>
        <taxon>Tracheophyta</taxon>
        <taxon>Spermatophyta</taxon>
        <taxon>Magnoliopsida</taxon>
        <taxon>Ranunculales</taxon>
        <taxon>Circaeasteraceae</taxon>
        <taxon>Kingdonia</taxon>
    </lineage>
</organism>
<comment type="caution">
    <text evidence="1">The sequence shown here is derived from an EMBL/GenBank/DDBJ whole genome shotgun (WGS) entry which is preliminary data.</text>
</comment>
<proteinExistence type="predicted"/>
<name>A0A7J7L2X9_9MAGN</name>
<dbReference type="AlphaFoldDB" id="A0A7J7L2X9"/>
<sequence>FYSSKNPRFIRRIKDLGDFLLFEQTQSLFEQKQGSLTILHLDKDFPNQTNRNLSRT</sequence>
<evidence type="ECO:0000313" key="1">
    <source>
        <dbReference type="EMBL" id="KAF6136929.1"/>
    </source>
</evidence>
<evidence type="ECO:0000313" key="2">
    <source>
        <dbReference type="Proteomes" id="UP000541444"/>
    </source>
</evidence>
<dbReference type="Proteomes" id="UP000541444">
    <property type="component" value="Unassembled WGS sequence"/>
</dbReference>
<dbReference type="EMBL" id="JACGCM010002667">
    <property type="protein sequence ID" value="KAF6136929.1"/>
    <property type="molecule type" value="Genomic_DNA"/>
</dbReference>
<gene>
    <name evidence="1" type="ORF">GIB67_025763</name>
</gene>